<comment type="caution">
    <text evidence="1">The sequence shown here is derived from an EMBL/GenBank/DDBJ whole genome shotgun (WGS) entry which is preliminary data.</text>
</comment>
<gene>
    <name evidence="1" type="ORF">PACLA_8A080239</name>
</gene>
<protein>
    <submittedName>
        <fullName evidence="1">Uncharacterized protein</fullName>
    </submittedName>
</protein>
<sequence>MIVIRLLNIAGKGVQSKLQNASVPPSQIQTQKGGKSLVPKPQAAILVQVITLWSTVPLNASVPPSQRQKQGNSSVTKPQNVSFPPIESRTQQAGKSSVTVPLNASVHQSLMQQAAEQCEGRWKTLVRGAKKAADHNSKSGNDLKTHPYEDELEFYSERPNIKPAYLVSSSGASVDLESIQEDNEEDRYPFHISCSCSCKEETFKCF</sequence>
<dbReference type="OrthoDB" id="6507118at2759"/>
<evidence type="ECO:0000313" key="1">
    <source>
        <dbReference type="EMBL" id="CAB3981319.1"/>
    </source>
</evidence>
<accession>A0A6S7FYG4</accession>
<keyword evidence="2" id="KW-1185">Reference proteome</keyword>
<reference evidence="1" key="1">
    <citation type="submission" date="2020-04" db="EMBL/GenBank/DDBJ databases">
        <authorList>
            <person name="Alioto T."/>
            <person name="Alioto T."/>
            <person name="Gomez Garrido J."/>
        </authorList>
    </citation>
    <scope>NUCLEOTIDE SEQUENCE</scope>
    <source>
        <strain evidence="1">A484AB</strain>
    </source>
</reference>
<evidence type="ECO:0000313" key="2">
    <source>
        <dbReference type="Proteomes" id="UP001152795"/>
    </source>
</evidence>
<dbReference type="AlphaFoldDB" id="A0A6S7FYG4"/>
<dbReference type="EMBL" id="CACRXK020000375">
    <property type="protein sequence ID" value="CAB3981319.1"/>
    <property type="molecule type" value="Genomic_DNA"/>
</dbReference>
<organism evidence="1 2">
    <name type="scientific">Paramuricea clavata</name>
    <name type="common">Red gorgonian</name>
    <name type="synonym">Violescent sea-whip</name>
    <dbReference type="NCBI Taxonomy" id="317549"/>
    <lineage>
        <taxon>Eukaryota</taxon>
        <taxon>Metazoa</taxon>
        <taxon>Cnidaria</taxon>
        <taxon>Anthozoa</taxon>
        <taxon>Octocorallia</taxon>
        <taxon>Malacalcyonacea</taxon>
        <taxon>Plexauridae</taxon>
        <taxon>Paramuricea</taxon>
    </lineage>
</organism>
<name>A0A6S7FYG4_PARCT</name>
<dbReference type="Proteomes" id="UP001152795">
    <property type="component" value="Unassembled WGS sequence"/>
</dbReference>
<proteinExistence type="predicted"/>